<keyword evidence="3" id="KW-1185">Reference proteome</keyword>
<dbReference type="Pfam" id="PF21983">
    <property type="entry name" value="NikA-like"/>
    <property type="match status" value="1"/>
</dbReference>
<dbReference type="InterPro" id="IPR053842">
    <property type="entry name" value="NikA-like"/>
</dbReference>
<accession>A0A3M9NLV7</accession>
<evidence type="ECO:0000256" key="1">
    <source>
        <dbReference type="SAM" id="MobiDB-lite"/>
    </source>
</evidence>
<name>A0A3M9NLV7_9BACT</name>
<dbReference type="RefSeq" id="WP_123119314.1">
    <property type="nucleotide sequence ID" value="NZ_RJJR01000002.1"/>
</dbReference>
<dbReference type="EMBL" id="RJJR01000002">
    <property type="protein sequence ID" value="RNI38751.1"/>
    <property type="molecule type" value="Genomic_DNA"/>
</dbReference>
<feature type="region of interest" description="Disordered" evidence="1">
    <location>
        <begin position="1"/>
        <end position="20"/>
    </location>
</feature>
<proteinExistence type="predicted"/>
<dbReference type="OrthoDB" id="3268254at2"/>
<comment type="caution">
    <text evidence="2">The sequence shown here is derived from an EMBL/GenBank/DDBJ whole genome shotgun (WGS) entry which is preliminary data.</text>
</comment>
<dbReference type="AlphaFoldDB" id="A0A3M9NLV7"/>
<evidence type="ECO:0000313" key="2">
    <source>
        <dbReference type="EMBL" id="RNI38751.1"/>
    </source>
</evidence>
<protein>
    <submittedName>
        <fullName evidence="2">Plasmid mobilization relaxosome protein MobC</fullName>
    </submittedName>
</protein>
<sequence length="118" mass="13455">MTSEETITKHPGGRPKKPVKRDIVKGVRFTKAEFYVVKQNAAKAGIGISLFIRQTAINGKIKPLLDEEERQFVRQLIGMANNLNQLTKKGHQEGFLTAVLMFEKYKNSIDELLEKLKR</sequence>
<organism evidence="2 3">
    <name type="scientific">Hanamia caeni</name>
    <dbReference type="NCBI Taxonomy" id="2294116"/>
    <lineage>
        <taxon>Bacteria</taxon>
        <taxon>Pseudomonadati</taxon>
        <taxon>Bacteroidota</taxon>
        <taxon>Chitinophagia</taxon>
        <taxon>Chitinophagales</taxon>
        <taxon>Chitinophagaceae</taxon>
        <taxon>Hanamia</taxon>
    </lineage>
</organism>
<evidence type="ECO:0000313" key="3">
    <source>
        <dbReference type="Proteomes" id="UP000267223"/>
    </source>
</evidence>
<gene>
    <name evidence="2" type="primary">mobC</name>
    <name evidence="2" type="ORF">EFY79_03575</name>
</gene>
<dbReference type="Proteomes" id="UP000267223">
    <property type="component" value="Unassembled WGS sequence"/>
</dbReference>
<reference evidence="2 3" key="1">
    <citation type="submission" date="2018-11" db="EMBL/GenBank/DDBJ databases">
        <title>Draft genome sequence of Ferruginibacter sp. BO-59.</title>
        <authorList>
            <person name="Im W.T."/>
        </authorList>
    </citation>
    <scope>NUCLEOTIDE SEQUENCE [LARGE SCALE GENOMIC DNA]</scope>
    <source>
        <strain evidence="2 3">BO-59</strain>
    </source>
</reference>